<keyword evidence="5" id="KW-1185">Reference proteome</keyword>
<organism evidence="4 5">
    <name type="scientific">Streptomyces hoynatensis</name>
    <dbReference type="NCBI Taxonomy" id="1141874"/>
    <lineage>
        <taxon>Bacteria</taxon>
        <taxon>Bacillati</taxon>
        <taxon>Actinomycetota</taxon>
        <taxon>Actinomycetes</taxon>
        <taxon>Kitasatosporales</taxon>
        <taxon>Streptomycetaceae</taxon>
        <taxon>Streptomyces</taxon>
    </lineage>
</organism>
<dbReference type="RefSeq" id="WP_120677744.1">
    <property type="nucleotide sequence ID" value="NZ_RBAL01000004.1"/>
</dbReference>
<dbReference type="InterPro" id="IPR016161">
    <property type="entry name" value="Ald_DH/histidinol_DH"/>
</dbReference>
<dbReference type="EMBL" id="RBAL01000004">
    <property type="protein sequence ID" value="RKN43997.1"/>
    <property type="molecule type" value="Genomic_DNA"/>
</dbReference>
<dbReference type="AlphaFoldDB" id="A0A3A9Z9M0"/>
<dbReference type="InterPro" id="IPR016163">
    <property type="entry name" value="Ald_DH_C"/>
</dbReference>
<comment type="similarity">
    <text evidence="1">Belongs to the aldehyde dehydrogenase family.</text>
</comment>
<gene>
    <name evidence="4" type="ORF">D7294_09985</name>
</gene>
<proteinExistence type="inferred from homology"/>
<keyword evidence="2" id="KW-0560">Oxidoreductase</keyword>
<evidence type="ECO:0000259" key="3">
    <source>
        <dbReference type="Pfam" id="PF00171"/>
    </source>
</evidence>
<dbReference type="Gene3D" id="3.40.605.10">
    <property type="entry name" value="Aldehyde Dehydrogenase, Chain A, domain 1"/>
    <property type="match status" value="1"/>
</dbReference>
<feature type="domain" description="Aldehyde dehydrogenase" evidence="3">
    <location>
        <begin position="17"/>
        <end position="467"/>
    </location>
</feature>
<dbReference type="Gene3D" id="3.40.309.10">
    <property type="entry name" value="Aldehyde Dehydrogenase, Chain A, domain 2"/>
    <property type="match status" value="1"/>
</dbReference>
<accession>A0A3A9Z9M0</accession>
<dbReference type="GO" id="GO:0008911">
    <property type="term" value="F:lactaldehyde dehydrogenase (NAD+) activity"/>
    <property type="evidence" value="ECO:0007669"/>
    <property type="project" value="TreeGrafter"/>
</dbReference>
<reference evidence="4 5" key="1">
    <citation type="journal article" date="2014" name="Int. J. Syst. Evol. Microbiol.">
        <title>Streptomyces hoynatensis sp. nov., isolated from deep marine sediment.</title>
        <authorList>
            <person name="Veyisoglu A."/>
            <person name="Sahin N."/>
        </authorList>
    </citation>
    <scope>NUCLEOTIDE SEQUENCE [LARGE SCALE GENOMIC DNA]</scope>
    <source>
        <strain evidence="4 5">KCTC 29097</strain>
    </source>
</reference>
<dbReference type="Pfam" id="PF00171">
    <property type="entry name" value="Aldedh"/>
    <property type="match status" value="1"/>
</dbReference>
<dbReference type="Proteomes" id="UP000272474">
    <property type="component" value="Unassembled WGS sequence"/>
</dbReference>
<name>A0A3A9Z9M0_9ACTN</name>
<evidence type="ECO:0000256" key="2">
    <source>
        <dbReference type="ARBA" id="ARBA00023002"/>
    </source>
</evidence>
<evidence type="ECO:0000313" key="5">
    <source>
        <dbReference type="Proteomes" id="UP000272474"/>
    </source>
</evidence>
<dbReference type="InterPro" id="IPR051020">
    <property type="entry name" value="ALDH-related_metabolic_enz"/>
</dbReference>
<comment type="caution">
    <text evidence="4">The sequence shown here is derived from an EMBL/GenBank/DDBJ whole genome shotgun (WGS) entry which is preliminary data.</text>
</comment>
<evidence type="ECO:0000313" key="4">
    <source>
        <dbReference type="EMBL" id="RKN43997.1"/>
    </source>
</evidence>
<protein>
    <submittedName>
        <fullName evidence="4">Aldehyde dehydrogenase family protein</fullName>
    </submittedName>
</protein>
<dbReference type="InterPro" id="IPR015590">
    <property type="entry name" value="Aldehyde_DH_dom"/>
</dbReference>
<evidence type="ECO:0000256" key="1">
    <source>
        <dbReference type="ARBA" id="ARBA00009986"/>
    </source>
</evidence>
<dbReference type="OrthoDB" id="6882680at2"/>
<dbReference type="InterPro" id="IPR016162">
    <property type="entry name" value="Ald_DH_N"/>
</dbReference>
<sequence>MAAAERPSGLYLDGAWRSGNRRLAVLDKYSLEPVAEVAEATPADVLAAVDGACRAAAEPPPPGERARVLRAVADALEAEGERVVADYVAETGFTLADARGELARAARIYRLSAEEAVRIAGEQVPISAPGGERRLAFTFRVPVGVVVAITPFNAPLSTVAHKIGPALAAGNAVVLKPAEKTPLSAVHAVRAFHEAGLPAGLLQLVCGTGEDLGEALVGDPRVRFYTFTGSTAVGRRISARAGLARTQLELGSNSASIVAADADVERVAALVARAGYRKAGQVCTSVQRLLVDRSRLGDLAEATRERVQTLVAGDPRDPASSLGPLIDPAEAERAAAWVAQARPSARLALGGERDKALLTPALLVDPDPGSRVLDEEIFAPVVSLVPVDDVDHAIRLVNEGPYGLQAGIFTHDLDLAFRAARRLRVGGVMINDTSSYHADEMPYGGVKESGHGQEGPKYAVHDMTDPRLVVLNL</sequence>
<dbReference type="PANTHER" id="PTHR42991:SF1">
    <property type="entry name" value="ALDEHYDE DEHYDROGENASE"/>
    <property type="match status" value="1"/>
</dbReference>
<dbReference type="PANTHER" id="PTHR42991">
    <property type="entry name" value="ALDEHYDE DEHYDROGENASE"/>
    <property type="match status" value="1"/>
</dbReference>
<dbReference type="SUPFAM" id="SSF53720">
    <property type="entry name" value="ALDH-like"/>
    <property type="match status" value="1"/>
</dbReference>